<dbReference type="Pfam" id="PF00005">
    <property type="entry name" value="ABC_tran"/>
    <property type="match status" value="1"/>
</dbReference>
<dbReference type="PANTHER" id="PTHR42711">
    <property type="entry name" value="ABC TRANSPORTER ATP-BINDING PROTEIN"/>
    <property type="match status" value="1"/>
</dbReference>
<keyword evidence="3" id="KW-0547">Nucleotide-binding</keyword>
<comment type="similarity">
    <text evidence="1">Belongs to the ABC transporter superfamily.</text>
</comment>
<sequence>MLEVQTLSKAYGRKQILNDLSFTVHPGEVIGLVGENGAGKSTLLQILATLSQPSAGEIMLYDQSYRTDVKIIRRQIGFVPQDIALWEDFSVKENMRFFEKLSWNHKNTEQLRQLCQDMKLNKWNETVKQLSGGMKRKLNIAVSLIHDPDLLILDEPTAGIDLKSRKDIASYLAGLAKTQEKMILYTSHDLDQITQTCDRIYCMGDDPFYYQVLQAYGEQPVLL</sequence>
<feature type="domain" description="ABC transporter" evidence="5">
    <location>
        <begin position="2"/>
        <end position="222"/>
    </location>
</feature>
<dbReference type="EMBL" id="BAAADM010000034">
    <property type="protein sequence ID" value="GAA0437991.1"/>
    <property type="molecule type" value="Genomic_DNA"/>
</dbReference>
<gene>
    <name evidence="6" type="ORF">GCM10008983_13640</name>
</gene>
<comment type="caution">
    <text evidence="6">The sequence shown here is derived from an EMBL/GenBank/DDBJ whole genome shotgun (WGS) entry which is preliminary data.</text>
</comment>
<dbReference type="Gene3D" id="3.40.50.300">
    <property type="entry name" value="P-loop containing nucleotide triphosphate hydrolases"/>
    <property type="match status" value="1"/>
</dbReference>
<organism evidence="6 7">
    <name type="scientific">Lentibacillus halophilus</name>
    <dbReference type="NCBI Taxonomy" id="295065"/>
    <lineage>
        <taxon>Bacteria</taxon>
        <taxon>Bacillati</taxon>
        <taxon>Bacillota</taxon>
        <taxon>Bacilli</taxon>
        <taxon>Bacillales</taxon>
        <taxon>Bacillaceae</taxon>
        <taxon>Lentibacillus</taxon>
    </lineage>
</organism>
<name>A0ABP3J436_9BACI</name>
<evidence type="ECO:0000256" key="1">
    <source>
        <dbReference type="ARBA" id="ARBA00005417"/>
    </source>
</evidence>
<reference evidence="7" key="1">
    <citation type="journal article" date="2019" name="Int. J. Syst. Evol. Microbiol.">
        <title>The Global Catalogue of Microorganisms (GCM) 10K type strain sequencing project: providing services to taxonomists for standard genome sequencing and annotation.</title>
        <authorList>
            <consortium name="The Broad Institute Genomics Platform"/>
            <consortium name="The Broad Institute Genome Sequencing Center for Infectious Disease"/>
            <person name="Wu L."/>
            <person name="Ma J."/>
        </authorList>
    </citation>
    <scope>NUCLEOTIDE SEQUENCE [LARGE SCALE GENOMIC DNA]</scope>
    <source>
        <strain evidence="7">JCM 12149</strain>
    </source>
</reference>
<dbReference type="PROSITE" id="PS00211">
    <property type="entry name" value="ABC_TRANSPORTER_1"/>
    <property type="match status" value="1"/>
</dbReference>
<keyword evidence="2" id="KW-0813">Transport</keyword>
<keyword evidence="4 6" id="KW-0067">ATP-binding</keyword>
<dbReference type="InterPro" id="IPR003593">
    <property type="entry name" value="AAA+_ATPase"/>
</dbReference>
<dbReference type="RefSeq" id="WP_343751998.1">
    <property type="nucleotide sequence ID" value="NZ_BAAADM010000034.1"/>
</dbReference>
<dbReference type="CDD" id="cd03230">
    <property type="entry name" value="ABC_DR_subfamily_A"/>
    <property type="match status" value="1"/>
</dbReference>
<accession>A0ABP3J436</accession>
<dbReference type="Proteomes" id="UP001501459">
    <property type="component" value="Unassembled WGS sequence"/>
</dbReference>
<evidence type="ECO:0000259" key="5">
    <source>
        <dbReference type="PROSITE" id="PS50893"/>
    </source>
</evidence>
<dbReference type="InterPro" id="IPR003439">
    <property type="entry name" value="ABC_transporter-like_ATP-bd"/>
</dbReference>
<dbReference type="GO" id="GO:0005524">
    <property type="term" value="F:ATP binding"/>
    <property type="evidence" value="ECO:0007669"/>
    <property type="project" value="UniProtKB-KW"/>
</dbReference>
<evidence type="ECO:0000313" key="7">
    <source>
        <dbReference type="Proteomes" id="UP001501459"/>
    </source>
</evidence>
<keyword evidence="7" id="KW-1185">Reference proteome</keyword>
<dbReference type="InterPro" id="IPR050763">
    <property type="entry name" value="ABC_transporter_ATP-binding"/>
</dbReference>
<proteinExistence type="inferred from homology"/>
<evidence type="ECO:0000256" key="3">
    <source>
        <dbReference type="ARBA" id="ARBA00022741"/>
    </source>
</evidence>
<dbReference type="PANTHER" id="PTHR42711:SF5">
    <property type="entry name" value="ABC TRANSPORTER ATP-BINDING PROTEIN NATA"/>
    <property type="match status" value="1"/>
</dbReference>
<dbReference type="InterPro" id="IPR017871">
    <property type="entry name" value="ABC_transporter-like_CS"/>
</dbReference>
<dbReference type="InterPro" id="IPR027417">
    <property type="entry name" value="P-loop_NTPase"/>
</dbReference>
<dbReference type="SUPFAM" id="SSF52540">
    <property type="entry name" value="P-loop containing nucleoside triphosphate hydrolases"/>
    <property type="match status" value="1"/>
</dbReference>
<dbReference type="PROSITE" id="PS50893">
    <property type="entry name" value="ABC_TRANSPORTER_2"/>
    <property type="match status" value="1"/>
</dbReference>
<evidence type="ECO:0000313" key="6">
    <source>
        <dbReference type="EMBL" id="GAA0437991.1"/>
    </source>
</evidence>
<evidence type="ECO:0000256" key="4">
    <source>
        <dbReference type="ARBA" id="ARBA00022840"/>
    </source>
</evidence>
<dbReference type="SMART" id="SM00382">
    <property type="entry name" value="AAA"/>
    <property type="match status" value="1"/>
</dbReference>
<protein>
    <submittedName>
        <fullName evidence="6">ABC transporter ATP-binding protein</fullName>
    </submittedName>
</protein>
<evidence type="ECO:0000256" key="2">
    <source>
        <dbReference type="ARBA" id="ARBA00022448"/>
    </source>
</evidence>